<protein>
    <submittedName>
        <fullName evidence="2">DHHW family protein</fullName>
    </submittedName>
</protein>
<keyword evidence="3" id="KW-1185">Reference proteome</keyword>
<keyword evidence="1" id="KW-1133">Transmembrane helix</keyword>
<evidence type="ECO:0000256" key="1">
    <source>
        <dbReference type="SAM" id="Phobius"/>
    </source>
</evidence>
<keyword evidence="1" id="KW-0472">Membrane</keyword>
<organism evidence="2 3">
    <name type="scientific">Ornithinibacillus xuwenensis</name>
    <dbReference type="NCBI Taxonomy" id="3144668"/>
    <lineage>
        <taxon>Bacteria</taxon>
        <taxon>Bacillati</taxon>
        <taxon>Bacillota</taxon>
        <taxon>Bacilli</taxon>
        <taxon>Bacillales</taxon>
        <taxon>Bacillaceae</taxon>
        <taxon>Ornithinibacillus</taxon>
    </lineage>
</organism>
<dbReference type="InterPro" id="IPR025945">
    <property type="entry name" value="DHHW"/>
</dbReference>
<comment type="caution">
    <text evidence="2">The sequence shown here is derived from an EMBL/GenBank/DDBJ whole genome shotgun (WGS) entry which is preliminary data.</text>
</comment>
<reference evidence="2 3" key="1">
    <citation type="submission" date="2024-05" db="EMBL/GenBank/DDBJ databases">
        <authorList>
            <person name="Haq I."/>
            <person name="Ullah Z."/>
            <person name="Ahmad R."/>
            <person name="Li M."/>
            <person name="Tong Y."/>
        </authorList>
    </citation>
    <scope>NUCLEOTIDE SEQUENCE [LARGE SCALE GENOMIC DNA]</scope>
    <source>
        <strain evidence="2 3">16A2E</strain>
    </source>
</reference>
<dbReference type="RefSeq" id="WP_345824814.1">
    <property type="nucleotide sequence ID" value="NZ_JBDIML010000002.1"/>
</dbReference>
<name>A0ABU9XI32_9BACI</name>
<accession>A0ABU9XI32</accession>
<gene>
    <name evidence="2" type="ORF">ABC228_09160</name>
</gene>
<dbReference type="Pfam" id="PF14286">
    <property type="entry name" value="DHHW"/>
    <property type="match status" value="1"/>
</dbReference>
<sequence length="393" mass="45595">MKNSIGEIIVAVLFFAIIISFGAWNLIKPDESTSILENRKLEQRPDFTIESMISGNYFGRFQTYHSDQFPLRSSWIELKSKIERIAFGQNLVKGTYISDDGYLIQTLVTNERSVKPEEIASRINTFASNVKDDVDIYFSLIPNKTTIMEEKIPDYIVSNANKQSDLLLKELANVKNITALDLRDTIEPHSNEENLYFFTDHHWKPKGAHYAYEYIINRMRENNGDIEEPIPSNKFTWEESEAEFYGSDARRTTASYATRTDTVTIVTPKFEEEDFEICYRGSCDRDFYDLAYLDIPDKYTNRYMIYFSGDVPEGIIRNPNVTNNEKLLILKDSYANPLIQFLSRSFSETRVLDLRHYNSKTVYEYIEDNNITTVLFVHNINSLITTPGLTDIN</sequence>
<dbReference type="EMBL" id="JBDIML010000002">
    <property type="protein sequence ID" value="MEN2767356.1"/>
    <property type="molecule type" value="Genomic_DNA"/>
</dbReference>
<keyword evidence="1" id="KW-0812">Transmembrane</keyword>
<dbReference type="Proteomes" id="UP001444625">
    <property type="component" value="Unassembled WGS sequence"/>
</dbReference>
<feature type="transmembrane region" description="Helical" evidence="1">
    <location>
        <begin position="7"/>
        <end position="27"/>
    </location>
</feature>
<proteinExistence type="predicted"/>
<evidence type="ECO:0000313" key="3">
    <source>
        <dbReference type="Proteomes" id="UP001444625"/>
    </source>
</evidence>
<evidence type="ECO:0000313" key="2">
    <source>
        <dbReference type="EMBL" id="MEN2767356.1"/>
    </source>
</evidence>